<dbReference type="EMBL" id="KY448244">
    <property type="protein sequence ID" value="AQT28495.1"/>
    <property type="molecule type" value="Genomic_DNA"/>
</dbReference>
<reference evidence="1 2" key="1">
    <citation type="submission" date="2017-01" db="EMBL/GenBank/DDBJ databases">
        <authorList>
            <person name="Mah S.A."/>
            <person name="Swanson W.J."/>
            <person name="Moy G.W."/>
            <person name="Vacquier V.D."/>
        </authorList>
    </citation>
    <scope>NUCLEOTIDE SEQUENCE [LARGE SCALE GENOMIC DNA]</scope>
</reference>
<proteinExistence type="predicted"/>
<keyword evidence="2" id="KW-1185">Reference proteome</keyword>
<sequence>MSGLFTHRVFDKKEGFVFVVAPVDDSEQDSVDMARECEDILNSRWEELQESDLTVDEVRDGEEAELIYPEAVDVLSRADYGLADCFIISSITVIGKVCIVHGLLALADEDEDEDDDSIDADEEDFD</sequence>
<dbReference type="Proteomes" id="UP000221250">
    <property type="component" value="Segment"/>
</dbReference>
<accession>A0A1S6L2T1</accession>
<evidence type="ECO:0000313" key="2">
    <source>
        <dbReference type="Proteomes" id="UP000221250"/>
    </source>
</evidence>
<protein>
    <submittedName>
        <fullName evidence="1">Uncharacterized protein</fullName>
    </submittedName>
</protein>
<name>A0A1S6L2T1_9CAUD</name>
<gene>
    <name evidence="1" type="ORF">YOLOSWAG_8</name>
</gene>
<evidence type="ECO:0000313" key="1">
    <source>
        <dbReference type="EMBL" id="AQT28495.1"/>
    </source>
</evidence>
<organism evidence="1 2">
    <name type="scientific">Erwinia phage vB_EamM_Yoloswag</name>
    <dbReference type="NCBI Taxonomy" id="1958956"/>
    <lineage>
        <taxon>Viruses</taxon>
        <taxon>Duplodnaviria</taxon>
        <taxon>Heunggongvirae</taxon>
        <taxon>Uroviricota</taxon>
        <taxon>Caudoviricetes</taxon>
        <taxon>Yoloswagvirus</taxon>
        <taxon>Yoloswagvirus yoloswag</taxon>
    </lineage>
</organism>